<comment type="similarity">
    <text evidence="2">Belongs to the serine-aspartate repeat-containing protein (SDr) family.</text>
</comment>
<proteinExistence type="inferred from homology"/>
<feature type="domain" description="SpaA-like prealbumin fold" evidence="10">
    <location>
        <begin position="306"/>
        <end position="392"/>
    </location>
</feature>
<evidence type="ECO:0000256" key="5">
    <source>
        <dbReference type="ARBA" id="ARBA00022729"/>
    </source>
</evidence>
<dbReference type="InterPro" id="IPR011252">
    <property type="entry name" value="Fibrogen-bd_dom1"/>
</dbReference>
<feature type="region of interest" description="Disordered" evidence="7">
    <location>
        <begin position="393"/>
        <end position="572"/>
    </location>
</feature>
<dbReference type="PANTHER" id="PTHR36108">
    <property type="entry name" value="COLOSSIN-B-RELATED"/>
    <property type="match status" value="1"/>
</dbReference>
<protein>
    <recommendedName>
        <fullName evidence="14">LPXTG cell wall anchor domain-containing protein</fullName>
    </recommendedName>
</protein>
<evidence type="ECO:0000256" key="8">
    <source>
        <dbReference type="SAM" id="Phobius"/>
    </source>
</evidence>
<keyword evidence="4" id="KW-0964">Secreted</keyword>
<dbReference type="Pfam" id="PF17961">
    <property type="entry name" value="Big_8"/>
    <property type="match status" value="1"/>
</dbReference>
<evidence type="ECO:0008006" key="14">
    <source>
        <dbReference type="Google" id="ProtNLM"/>
    </source>
</evidence>
<dbReference type="Gene3D" id="2.60.40.1280">
    <property type="match status" value="1"/>
</dbReference>
<comment type="subcellular location">
    <subcellularLocation>
        <location evidence="1">Secreted</location>
        <location evidence="1">Cell wall</location>
        <topology evidence="1">Peptidoglycan-anchor</topology>
    </subcellularLocation>
</comment>
<feature type="transmembrane region" description="Helical" evidence="8">
    <location>
        <begin position="577"/>
        <end position="596"/>
    </location>
</feature>
<dbReference type="GO" id="GO:0007155">
    <property type="term" value="P:cell adhesion"/>
    <property type="evidence" value="ECO:0007669"/>
    <property type="project" value="InterPro"/>
</dbReference>
<evidence type="ECO:0000256" key="7">
    <source>
        <dbReference type="SAM" id="MobiDB-lite"/>
    </source>
</evidence>
<keyword evidence="5" id="KW-0732">Signal</keyword>
<dbReference type="PANTHER" id="PTHR36108:SF13">
    <property type="entry name" value="COLOSSIN-B-RELATED"/>
    <property type="match status" value="1"/>
</dbReference>
<feature type="region of interest" description="Disordered" evidence="7">
    <location>
        <begin position="286"/>
        <end position="305"/>
    </location>
</feature>
<feature type="compositionally biased region" description="Polar residues" evidence="7">
    <location>
        <begin position="553"/>
        <end position="569"/>
    </location>
</feature>
<dbReference type="InterPro" id="IPR041033">
    <property type="entry name" value="SpaA_PFL_dom_1"/>
</dbReference>
<keyword evidence="8" id="KW-0472">Membrane</keyword>
<evidence type="ECO:0000313" key="13">
    <source>
        <dbReference type="Proteomes" id="UP000036000"/>
    </source>
</evidence>
<evidence type="ECO:0000259" key="9">
    <source>
        <dbReference type="Pfam" id="PF05737"/>
    </source>
</evidence>
<keyword evidence="6" id="KW-0572">Peptidoglycan-anchor</keyword>
<sequence length="602" mass="61348">MRKRICALVFGLVLTLAIFLAGGAISSGITAEAADVPASGLTGSDATLTDINGNPIPAGTVLTKWTSYQVKYYWSVADGVPIKSGDTVPVELPNGVATNHDLSVPLLDDAGNEVGTFFIKAGATTGTITFNDKMSSYQKDREGTLQFYAKGTSGDTNVDLNWKLNKVGWISERNPDGTPSKITWNVAFNPTGQAIGQTVITDTLGPNQTYVPGSVVANTGSYSSEGNFISSGSVTPAVDANGNKIVFTFADISTAVNITYQTTPTTPNGTWTNSASMNGVSVNGSVAWGGNGSGSGGNGGDTESTGDVVLEKVDAKTDAVLPGATYKLEMSDGTDMETVITTNADGKLEVTGLEPGDYQFVETAAPEGYELDTTPIPFTITANQTAAVTVTAKDVPKESEGGTTPPVTEPENPENPENPGTTTPPVTEPENPENPGTTTPPVTGPENPGNPGTTTPPTEPTNPGNPGTTTPPTQPGTTTPTTPEKPGTTTPTTPKPPVKPTTPNKPSKPTTPVTTPGSGTTTGSTTGSSQTGTTTGSTNGAGSTTGTGNANGQSQAPQYPNGTLPQTGENQHDTGTLVLAGLALLIASATGLVGWIKEHGNN</sequence>
<dbReference type="InterPro" id="IPR008966">
    <property type="entry name" value="Adhesion_dom_sf"/>
</dbReference>
<organism evidence="12 13">
    <name type="scientific">Levilactobacillus koreensis</name>
    <dbReference type="NCBI Taxonomy" id="637971"/>
    <lineage>
        <taxon>Bacteria</taxon>
        <taxon>Bacillati</taxon>
        <taxon>Bacillota</taxon>
        <taxon>Bacilli</taxon>
        <taxon>Lactobacillales</taxon>
        <taxon>Lactobacillaceae</taxon>
        <taxon>Levilactobacillus</taxon>
    </lineage>
</organism>
<evidence type="ECO:0000256" key="6">
    <source>
        <dbReference type="ARBA" id="ARBA00023088"/>
    </source>
</evidence>
<keyword evidence="13" id="KW-1185">Reference proteome</keyword>
<feature type="compositionally biased region" description="Low complexity" evidence="7">
    <location>
        <begin position="501"/>
        <end position="552"/>
    </location>
</feature>
<dbReference type="RefSeq" id="WP_048734830.1">
    <property type="nucleotide sequence ID" value="NZ_CP012033.1"/>
</dbReference>
<dbReference type="GO" id="GO:0005518">
    <property type="term" value="F:collagen binding"/>
    <property type="evidence" value="ECO:0007669"/>
    <property type="project" value="InterPro"/>
</dbReference>
<dbReference type="InterPro" id="IPR008456">
    <property type="entry name" value="Collagen-bd_dom"/>
</dbReference>
<feature type="domain" description="SDR-like Ig" evidence="11">
    <location>
        <begin position="63"/>
        <end position="149"/>
    </location>
</feature>
<feature type="compositionally biased region" description="Gly residues" evidence="7">
    <location>
        <begin position="287"/>
        <end position="300"/>
    </location>
</feature>
<evidence type="ECO:0000256" key="1">
    <source>
        <dbReference type="ARBA" id="ARBA00004168"/>
    </source>
</evidence>
<feature type="domain" description="Collagen binding" evidence="9">
    <location>
        <begin position="164"/>
        <end position="281"/>
    </location>
</feature>
<gene>
    <name evidence="12" type="ORF">ABN16_08290</name>
</gene>
<dbReference type="Gene3D" id="2.60.40.740">
    <property type="match status" value="1"/>
</dbReference>
<reference evidence="12 13" key="1">
    <citation type="submission" date="2015-07" db="EMBL/GenBank/DDBJ databases">
        <title>Lactobacillus korensis/26-25/ whole genome sequencing.</title>
        <authorList>
            <person name="Kim M.K."/>
            <person name="Im W.-T."/>
            <person name="Srinivasan S."/>
            <person name="Lee J.-J."/>
        </authorList>
    </citation>
    <scope>NUCLEOTIDE SEQUENCE [LARGE SCALE GENOMIC DNA]</scope>
    <source>
        <strain evidence="12 13">26-25</strain>
    </source>
</reference>
<dbReference type="EMBL" id="CP012033">
    <property type="protein sequence ID" value="AKP64998.1"/>
    <property type="molecule type" value="Genomic_DNA"/>
</dbReference>
<keyword evidence="8" id="KW-1133">Transmembrane helix</keyword>
<feature type="compositionally biased region" description="Low complexity" evidence="7">
    <location>
        <begin position="401"/>
        <end position="492"/>
    </location>
</feature>
<accession>A0AAC8UVG6</accession>
<evidence type="ECO:0000256" key="4">
    <source>
        <dbReference type="ARBA" id="ARBA00022525"/>
    </source>
</evidence>
<dbReference type="InterPro" id="IPR041171">
    <property type="entry name" value="SDR_Ig"/>
</dbReference>
<dbReference type="AlphaFoldDB" id="A0AAC8UVG6"/>
<evidence type="ECO:0000313" key="12">
    <source>
        <dbReference type="EMBL" id="AKP64998.1"/>
    </source>
</evidence>
<dbReference type="Pfam" id="PF17802">
    <property type="entry name" value="SpaA"/>
    <property type="match status" value="1"/>
</dbReference>
<evidence type="ECO:0000256" key="3">
    <source>
        <dbReference type="ARBA" id="ARBA00022512"/>
    </source>
</evidence>
<dbReference type="Gene3D" id="2.60.40.10">
    <property type="entry name" value="Immunoglobulins"/>
    <property type="match status" value="1"/>
</dbReference>
<dbReference type="Proteomes" id="UP000036000">
    <property type="component" value="Chromosome"/>
</dbReference>
<evidence type="ECO:0000259" key="10">
    <source>
        <dbReference type="Pfam" id="PF17802"/>
    </source>
</evidence>
<dbReference type="SUPFAM" id="SSF49401">
    <property type="entry name" value="Bacterial adhesins"/>
    <property type="match status" value="2"/>
</dbReference>
<dbReference type="Pfam" id="PF05737">
    <property type="entry name" value="Collagen_bind"/>
    <property type="match status" value="1"/>
</dbReference>
<evidence type="ECO:0000256" key="2">
    <source>
        <dbReference type="ARBA" id="ARBA00007257"/>
    </source>
</evidence>
<dbReference type="KEGG" id="lko:ABN16_08290"/>
<evidence type="ECO:0000259" key="11">
    <source>
        <dbReference type="Pfam" id="PF17961"/>
    </source>
</evidence>
<dbReference type="SUPFAM" id="SSF49478">
    <property type="entry name" value="Cna protein B-type domain"/>
    <property type="match status" value="1"/>
</dbReference>
<dbReference type="InterPro" id="IPR013783">
    <property type="entry name" value="Ig-like_fold"/>
</dbReference>
<keyword evidence="3" id="KW-0134">Cell wall</keyword>
<keyword evidence="8" id="KW-0812">Transmembrane</keyword>
<name>A0AAC8UVG6_9LACO</name>